<dbReference type="SMART" id="SM00382">
    <property type="entry name" value="AAA"/>
    <property type="match status" value="1"/>
</dbReference>
<dbReference type="SUPFAM" id="SSF52540">
    <property type="entry name" value="P-loop containing nucleoside triphosphate hydrolases"/>
    <property type="match status" value="1"/>
</dbReference>
<evidence type="ECO:0000256" key="5">
    <source>
        <dbReference type="ARBA" id="ARBA00023163"/>
    </source>
</evidence>
<evidence type="ECO:0000256" key="1">
    <source>
        <dbReference type="ARBA" id="ARBA00022741"/>
    </source>
</evidence>
<evidence type="ECO:0000256" key="2">
    <source>
        <dbReference type="ARBA" id="ARBA00022840"/>
    </source>
</evidence>
<dbReference type="Pfam" id="PF25601">
    <property type="entry name" value="AAA_lid_14"/>
    <property type="match status" value="1"/>
</dbReference>
<protein>
    <submittedName>
        <fullName evidence="9">Transcriptional regulatory protein ZraR</fullName>
    </submittedName>
</protein>
<dbReference type="SUPFAM" id="SSF46689">
    <property type="entry name" value="Homeodomain-like"/>
    <property type="match status" value="1"/>
</dbReference>
<dbReference type="InterPro" id="IPR002078">
    <property type="entry name" value="Sigma_54_int"/>
</dbReference>
<dbReference type="Gene3D" id="3.40.50.300">
    <property type="entry name" value="P-loop containing nucleotide triphosphate hydrolases"/>
    <property type="match status" value="1"/>
</dbReference>
<dbReference type="CDD" id="cd00009">
    <property type="entry name" value="AAA"/>
    <property type="match status" value="1"/>
</dbReference>
<evidence type="ECO:0000259" key="8">
    <source>
        <dbReference type="PROSITE" id="PS50110"/>
    </source>
</evidence>
<evidence type="ECO:0000259" key="7">
    <source>
        <dbReference type="PROSITE" id="PS50045"/>
    </source>
</evidence>
<dbReference type="OrthoDB" id="7476585at2"/>
<dbReference type="InterPro" id="IPR027417">
    <property type="entry name" value="P-loop_NTPase"/>
</dbReference>
<dbReference type="PANTHER" id="PTHR32071">
    <property type="entry name" value="TRANSCRIPTIONAL REGULATORY PROTEIN"/>
    <property type="match status" value="1"/>
</dbReference>
<keyword evidence="1" id="KW-0547">Nucleotide-binding</keyword>
<dbReference type="SUPFAM" id="SSF52172">
    <property type="entry name" value="CheY-like"/>
    <property type="match status" value="1"/>
</dbReference>
<dbReference type="PROSITE" id="PS50110">
    <property type="entry name" value="RESPONSE_REGULATORY"/>
    <property type="match status" value="1"/>
</dbReference>
<dbReference type="InterPro" id="IPR025943">
    <property type="entry name" value="Sigma_54_int_dom_ATP-bd_2"/>
</dbReference>
<dbReference type="InterPro" id="IPR001789">
    <property type="entry name" value="Sig_transdc_resp-reg_receiver"/>
</dbReference>
<evidence type="ECO:0000313" key="10">
    <source>
        <dbReference type="Proteomes" id="UP000316714"/>
    </source>
</evidence>
<evidence type="ECO:0000256" key="6">
    <source>
        <dbReference type="PROSITE-ProRule" id="PRU00169"/>
    </source>
</evidence>
<gene>
    <name evidence="9" type="primary">zraR_5</name>
    <name evidence="9" type="ORF">KOR34_30510</name>
</gene>
<dbReference type="InterPro" id="IPR009057">
    <property type="entry name" value="Homeodomain-like_sf"/>
</dbReference>
<keyword evidence="6" id="KW-0597">Phosphoprotein</keyword>
<dbReference type="InterPro" id="IPR058031">
    <property type="entry name" value="AAA_lid_NorR"/>
</dbReference>
<dbReference type="InterPro" id="IPR003593">
    <property type="entry name" value="AAA+_ATPase"/>
</dbReference>
<feature type="domain" description="Sigma-54 factor interaction" evidence="7">
    <location>
        <begin position="139"/>
        <end position="363"/>
    </location>
</feature>
<keyword evidence="5" id="KW-0804">Transcription</keyword>
<dbReference type="EMBL" id="SIHJ01000001">
    <property type="protein sequence ID" value="TWT38083.1"/>
    <property type="molecule type" value="Genomic_DNA"/>
</dbReference>
<feature type="modified residue" description="4-aspartylphosphate" evidence="6">
    <location>
        <position position="52"/>
    </location>
</feature>
<name>A0A5C5VJB6_9BACT</name>
<dbReference type="PRINTS" id="PR01590">
    <property type="entry name" value="HTHFIS"/>
</dbReference>
<proteinExistence type="predicted"/>
<keyword evidence="10" id="KW-1185">Reference proteome</keyword>
<keyword evidence="2" id="KW-0067">ATP-binding</keyword>
<sequence length="464" mass="49131">MAKLLVVDDESSICWGIARLGEGMGHRVTTAGSVEQGLDAAAADPPDLIILDVRLPGMDGLTAMRPFRDLVGDAPIVVITAFGDLQTAVRAVSQGAFEYVLKPFDLAQIRSVIERALRPAPVRADAGDQAADGEAALGMMGQSAGMQAVFHKIALAAHADAPVLLRGETGVGKEVAAHAIHHSGPRPDAPFVAVNVAALSPTVAEAELFGHTEGAFTGAQRTRKGLLAQADGGTLFLDEVGEIPLSIQAKLLRALDQNEVLPVGADQPVPTRFRTIAATHRDLRAMAAEGEFRLDLYYRLCAYEIELPPLRSRREDIALLASSFVHSRRPESTLSSEAVAELESREWPGNVRELRNAIDHALVVSHSGDIYPEHLPAAGGAPVAGSDAPGGLDSALAARARALMADPTAAGDVYNRYLEQVEPPLLKAAFDLHGRQCAPAARALGLHRTTLRRKLDQLGVDAAP</sequence>
<evidence type="ECO:0000313" key="9">
    <source>
        <dbReference type="EMBL" id="TWT38083.1"/>
    </source>
</evidence>
<accession>A0A5C5VJB6</accession>
<dbReference type="PROSITE" id="PS00688">
    <property type="entry name" value="SIGMA54_INTERACT_3"/>
    <property type="match status" value="1"/>
</dbReference>
<comment type="caution">
    <text evidence="9">The sequence shown here is derived from an EMBL/GenBank/DDBJ whole genome shotgun (WGS) entry which is preliminary data.</text>
</comment>
<dbReference type="InterPro" id="IPR002197">
    <property type="entry name" value="HTH_Fis"/>
</dbReference>
<evidence type="ECO:0000256" key="3">
    <source>
        <dbReference type="ARBA" id="ARBA00023015"/>
    </source>
</evidence>
<dbReference type="GO" id="GO:0043565">
    <property type="term" value="F:sequence-specific DNA binding"/>
    <property type="evidence" value="ECO:0007669"/>
    <property type="project" value="InterPro"/>
</dbReference>
<dbReference type="Proteomes" id="UP000316714">
    <property type="component" value="Unassembled WGS sequence"/>
</dbReference>
<dbReference type="InterPro" id="IPR011006">
    <property type="entry name" value="CheY-like_superfamily"/>
</dbReference>
<dbReference type="RefSeq" id="WP_146565372.1">
    <property type="nucleotide sequence ID" value="NZ_SIHJ01000001.1"/>
</dbReference>
<dbReference type="PROSITE" id="PS50045">
    <property type="entry name" value="SIGMA54_INTERACT_4"/>
    <property type="match status" value="1"/>
</dbReference>
<dbReference type="AlphaFoldDB" id="A0A5C5VJB6"/>
<dbReference type="PROSITE" id="PS00676">
    <property type="entry name" value="SIGMA54_INTERACT_2"/>
    <property type="match status" value="1"/>
</dbReference>
<organism evidence="9 10">
    <name type="scientific">Posidoniimonas corsicana</name>
    <dbReference type="NCBI Taxonomy" id="1938618"/>
    <lineage>
        <taxon>Bacteria</taxon>
        <taxon>Pseudomonadati</taxon>
        <taxon>Planctomycetota</taxon>
        <taxon>Planctomycetia</taxon>
        <taxon>Pirellulales</taxon>
        <taxon>Lacipirellulaceae</taxon>
        <taxon>Posidoniimonas</taxon>
    </lineage>
</organism>
<keyword evidence="4" id="KW-0238">DNA-binding</keyword>
<dbReference type="Pfam" id="PF02954">
    <property type="entry name" value="HTH_8"/>
    <property type="match status" value="1"/>
</dbReference>
<dbReference type="Pfam" id="PF00158">
    <property type="entry name" value="Sigma54_activat"/>
    <property type="match status" value="1"/>
</dbReference>
<feature type="domain" description="Response regulatory" evidence="8">
    <location>
        <begin position="3"/>
        <end position="117"/>
    </location>
</feature>
<dbReference type="GO" id="GO:0000160">
    <property type="term" value="P:phosphorelay signal transduction system"/>
    <property type="evidence" value="ECO:0007669"/>
    <property type="project" value="InterPro"/>
</dbReference>
<dbReference type="SMART" id="SM00448">
    <property type="entry name" value="REC"/>
    <property type="match status" value="1"/>
</dbReference>
<dbReference type="GO" id="GO:0006355">
    <property type="term" value="P:regulation of DNA-templated transcription"/>
    <property type="evidence" value="ECO:0007669"/>
    <property type="project" value="InterPro"/>
</dbReference>
<dbReference type="Pfam" id="PF00072">
    <property type="entry name" value="Response_reg"/>
    <property type="match status" value="1"/>
</dbReference>
<evidence type="ECO:0000256" key="4">
    <source>
        <dbReference type="ARBA" id="ARBA00023125"/>
    </source>
</evidence>
<dbReference type="FunFam" id="3.40.50.300:FF:000006">
    <property type="entry name" value="DNA-binding transcriptional regulator NtrC"/>
    <property type="match status" value="1"/>
</dbReference>
<dbReference type="InterPro" id="IPR025944">
    <property type="entry name" value="Sigma_54_int_dom_CS"/>
</dbReference>
<keyword evidence="3" id="KW-0805">Transcription regulation</keyword>
<dbReference type="GO" id="GO:0005524">
    <property type="term" value="F:ATP binding"/>
    <property type="evidence" value="ECO:0007669"/>
    <property type="project" value="UniProtKB-KW"/>
</dbReference>
<dbReference type="Gene3D" id="1.10.8.60">
    <property type="match status" value="1"/>
</dbReference>
<dbReference type="Gene3D" id="3.40.50.2300">
    <property type="match status" value="1"/>
</dbReference>
<reference evidence="9 10" key="1">
    <citation type="submission" date="2019-02" db="EMBL/GenBank/DDBJ databases">
        <title>Deep-cultivation of Planctomycetes and their phenomic and genomic characterization uncovers novel biology.</title>
        <authorList>
            <person name="Wiegand S."/>
            <person name="Jogler M."/>
            <person name="Boedeker C."/>
            <person name="Pinto D."/>
            <person name="Vollmers J."/>
            <person name="Rivas-Marin E."/>
            <person name="Kohn T."/>
            <person name="Peeters S.H."/>
            <person name="Heuer A."/>
            <person name="Rast P."/>
            <person name="Oberbeckmann S."/>
            <person name="Bunk B."/>
            <person name="Jeske O."/>
            <person name="Meyerdierks A."/>
            <person name="Storesund J.E."/>
            <person name="Kallscheuer N."/>
            <person name="Luecker S."/>
            <person name="Lage O.M."/>
            <person name="Pohl T."/>
            <person name="Merkel B.J."/>
            <person name="Hornburger P."/>
            <person name="Mueller R.-W."/>
            <person name="Bruemmer F."/>
            <person name="Labrenz M."/>
            <person name="Spormann A.M."/>
            <person name="Op Den Camp H."/>
            <person name="Overmann J."/>
            <person name="Amann R."/>
            <person name="Jetten M.S.M."/>
            <person name="Mascher T."/>
            <person name="Medema M.H."/>
            <person name="Devos D.P."/>
            <person name="Kaster A.-K."/>
            <person name="Ovreas L."/>
            <person name="Rohde M."/>
            <person name="Galperin M.Y."/>
            <person name="Jogler C."/>
        </authorList>
    </citation>
    <scope>NUCLEOTIDE SEQUENCE [LARGE SCALE GENOMIC DNA]</scope>
    <source>
        <strain evidence="9 10">KOR34</strain>
    </source>
</reference>
<dbReference type="Gene3D" id="1.10.10.60">
    <property type="entry name" value="Homeodomain-like"/>
    <property type="match status" value="1"/>
</dbReference>